<reference evidence="2" key="1">
    <citation type="submission" date="2015-04" db="UniProtKB">
        <authorList>
            <consortium name="EnsemblPlants"/>
        </authorList>
    </citation>
    <scope>IDENTIFICATION</scope>
</reference>
<feature type="region of interest" description="Disordered" evidence="1">
    <location>
        <begin position="242"/>
        <end position="265"/>
    </location>
</feature>
<sequence>MVIVAWGLGAGEGTSPSPVSVLINPSPLQYAAAHTARNGLVAFLPVTLGQRAKEEVDGAWGHPDLVVSNHIETGSGAKELEAVERQRPGEGGIDWSMGHSNRVVPNHLETGSGAKEPRLAKRWQPVTLGGEGGGGPEILKAGGEQKRRRRGREKEAVAAGGRWGGPTAGATLGNMLRTPESLAPWSNETAPASLASSPCHRGGPALTWQGERADDAGTAPLPPPTPGAIFFSLAWSLREPHPPTAPSLPEPVRRCSCSLSTNPLL</sequence>
<dbReference type="Gramene" id="OPUNC06G08920.1">
    <property type="protein sequence ID" value="OPUNC06G08920.1"/>
    <property type="gene ID" value="OPUNC06G08920"/>
</dbReference>
<protein>
    <submittedName>
        <fullName evidence="2">Uncharacterized protein</fullName>
    </submittedName>
</protein>
<dbReference type="HOGENOM" id="CLU_1051228_0_0_1"/>
<name>A0A0E0L9Y3_ORYPU</name>
<keyword evidence="3" id="KW-1185">Reference proteome</keyword>
<evidence type="ECO:0000313" key="3">
    <source>
        <dbReference type="Proteomes" id="UP000026962"/>
    </source>
</evidence>
<organism evidence="2">
    <name type="scientific">Oryza punctata</name>
    <name type="common">Red rice</name>
    <dbReference type="NCBI Taxonomy" id="4537"/>
    <lineage>
        <taxon>Eukaryota</taxon>
        <taxon>Viridiplantae</taxon>
        <taxon>Streptophyta</taxon>
        <taxon>Embryophyta</taxon>
        <taxon>Tracheophyta</taxon>
        <taxon>Spermatophyta</taxon>
        <taxon>Magnoliopsida</taxon>
        <taxon>Liliopsida</taxon>
        <taxon>Poales</taxon>
        <taxon>Poaceae</taxon>
        <taxon>BOP clade</taxon>
        <taxon>Oryzoideae</taxon>
        <taxon>Oryzeae</taxon>
        <taxon>Oryzinae</taxon>
        <taxon>Oryza</taxon>
    </lineage>
</organism>
<evidence type="ECO:0000256" key="1">
    <source>
        <dbReference type="SAM" id="MobiDB-lite"/>
    </source>
</evidence>
<dbReference type="EnsemblPlants" id="OPUNC06G08920.1">
    <property type="protein sequence ID" value="OPUNC06G08920.1"/>
    <property type="gene ID" value="OPUNC06G08920"/>
</dbReference>
<feature type="region of interest" description="Disordered" evidence="1">
    <location>
        <begin position="126"/>
        <end position="169"/>
    </location>
</feature>
<dbReference type="Proteomes" id="UP000026962">
    <property type="component" value="Chromosome 6"/>
</dbReference>
<evidence type="ECO:0000313" key="2">
    <source>
        <dbReference type="EnsemblPlants" id="OPUNC06G08920.1"/>
    </source>
</evidence>
<dbReference type="AlphaFoldDB" id="A0A0E0L9Y3"/>
<reference evidence="2" key="2">
    <citation type="submission" date="2018-05" db="EMBL/GenBank/DDBJ databases">
        <title>OpunRS2 (Oryza punctata Reference Sequence Version 2).</title>
        <authorList>
            <person name="Zhang J."/>
            <person name="Kudrna D."/>
            <person name="Lee S."/>
            <person name="Talag J."/>
            <person name="Welchert J."/>
            <person name="Wing R.A."/>
        </authorList>
    </citation>
    <scope>NUCLEOTIDE SEQUENCE [LARGE SCALE GENOMIC DNA]</scope>
</reference>
<accession>A0A0E0L9Y3</accession>
<proteinExistence type="predicted"/>